<evidence type="ECO:0000256" key="2">
    <source>
        <dbReference type="ARBA" id="ARBA00023125"/>
    </source>
</evidence>
<dbReference type="AlphaFoldDB" id="A0A930YQY3"/>
<evidence type="ECO:0000259" key="5">
    <source>
        <dbReference type="PROSITE" id="PS50977"/>
    </source>
</evidence>
<proteinExistence type="predicted"/>
<evidence type="ECO:0000256" key="3">
    <source>
        <dbReference type="ARBA" id="ARBA00023163"/>
    </source>
</evidence>
<feature type="DNA-binding region" description="H-T-H motif" evidence="4">
    <location>
        <begin position="33"/>
        <end position="52"/>
    </location>
</feature>
<dbReference type="InterPro" id="IPR009057">
    <property type="entry name" value="Homeodomain-like_sf"/>
</dbReference>
<dbReference type="PROSITE" id="PS50977">
    <property type="entry name" value="HTH_TETR_2"/>
    <property type="match status" value="1"/>
</dbReference>
<accession>A0A930YQY3</accession>
<dbReference type="SUPFAM" id="SSF46689">
    <property type="entry name" value="Homeodomain-like"/>
    <property type="match status" value="1"/>
</dbReference>
<organism evidence="6 7">
    <name type="scientific">Nocardioides agariphilus</name>
    <dbReference type="NCBI Taxonomy" id="433664"/>
    <lineage>
        <taxon>Bacteria</taxon>
        <taxon>Bacillati</taxon>
        <taxon>Actinomycetota</taxon>
        <taxon>Actinomycetes</taxon>
        <taxon>Propionibacteriales</taxon>
        <taxon>Nocardioidaceae</taxon>
        <taxon>Nocardioides</taxon>
    </lineage>
</organism>
<feature type="domain" description="HTH tetR-type" evidence="5">
    <location>
        <begin position="10"/>
        <end position="70"/>
    </location>
</feature>
<evidence type="ECO:0000256" key="1">
    <source>
        <dbReference type="ARBA" id="ARBA00023015"/>
    </source>
</evidence>
<keyword evidence="2 4" id="KW-0238">DNA-binding</keyword>
<keyword evidence="3" id="KW-0804">Transcription</keyword>
<comment type="caution">
    <text evidence="6">The sequence shown here is derived from an EMBL/GenBank/DDBJ whole genome shotgun (WGS) entry which is preliminary data.</text>
</comment>
<name>A0A930YQY3_9ACTN</name>
<reference evidence="6" key="1">
    <citation type="submission" date="2020-11" db="EMBL/GenBank/DDBJ databases">
        <title>Nocardioides cynanchi sp. nov., isolated from soil of rhizosphere of Cynanchum wilfordii.</title>
        <authorList>
            <person name="Lee J.-S."/>
            <person name="Suh M.K."/>
            <person name="Kim J.-S."/>
        </authorList>
    </citation>
    <scope>NUCLEOTIDE SEQUENCE</scope>
    <source>
        <strain evidence="6">KCTC 19276</strain>
    </source>
</reference>
<dbReference type="PANTHER" id="PTHR47506:SF7">
    <property type="entry name" value="TRANSCRIPTIONAL REGULATORY PROTEIN"/>
    <property type="match status" value="1"/>
</dbReference>
<evidence type="ECO:0000256" key="4">
    <source>
        <dbReference type="PROSITE-ProRule" id="PRU00335"/>
    </source>
</evidence>
<evidence type="ECO:0000313" key="6">
    <source>
        <dbReference type="EMBL" id="MBF4769410.1"/>
    </source>
</evidence>
<protein>
    <submittedName>
        <fullName evidence="6">TetR/AcrR family transcriptional regulator</fullName>
    </submittedName>
</protein>
<gene>
    <name evidence="6" type="ORF">ISU10_16700</name>
</gene>
<dbReference type="GO" id="GO:0003677">
    <property type="term" value="F:DNA binding"/>
    <property type="evidence" value="ECO:0007669"/>
    <property type="project" value="UniProtKB-UniRule"/>
</dbReference>
<keyword evidence="7" id="KW-1185">Reference proteome</keyword>
<sequence>MDMVKVKRESLARADWVDASLQALSRGGLAAVAVEPLAKQLHTTKGSFYWHFADRNDLLEATLQLWEQRETELVIASLDVTADAATRLRSLLRLAFMSVMVNPAHGRGSVELALQSSASEPMVAATLDRVTRRRVAQLTELFTELGLTRSQARDRGLLAYTAFLGHLQLAHATPEMLPRGRAFSAHVNQIVETLVGLRP</sequence>
<dbReference type="EMBL" id="JADKPO010000025">
    <property type="protein sequence ID" value="MBF4769410.1"/>
    <property type="molecule type" value="Genomic_DNA"/>
</dbReference>
<dbReference type="InterPro" id="IPR001647">
    <property type="entry name" value="HTH_TetR"/>
</dbReference>
<dbReference type="Proteomes" id="UP000660668">
    <property type="component" value="Unassembled WGS sequence"/>
</dbReference>
<keyword evidence="1" id="KW-0805">Transcription regulation</keyword>
<dbReference type="Pfam" id="PF00440">
    <property type="entry name" value="TetR_N"/>
    <property type="match status" value="1"/>
</dbReference>
<dbReference type="Gene3D" id="1.10.357.10">
    <property type="entry name" value="Tetracycline Repressor, domain 2"/>
    <property type="match status" value="1"/>
</dbReference>
<evidence type="ECO:0000313" key="7">
    <source>
        <dbReference type="Proteomes" id="UP000660668"/>
    </source>
</evidence>
<dbReference type="PANTHER" id="PTHR47506">
    <property type="entry name" value="TRANSCRIPTIONAL REGULATORY PROTEIN"/>
    <property type="match status" value="1"/>
</dbReference>